<name>A0A2A2K5B7_9BILA</name>
<keyword evidence="2" id="KW-1185">Reference proteome</keyword>
<sequence>MPIWYDSGNTHEQKQILARSKTTTIRFAKSVSANVRSKSVDYRPRRRSNAIFLTEHGLSELLSLIAQSESDNSLNLLT</sequence>
<evidence type="ECO:0000313" key="1">
    <source>
        <dbReference type="EMBL" id="PAV69105.1"/>
    </source>
</evidence>
<evidence type="ECO:0000313" key="2">
    <source>
        <dbReference type="Proteomes" id="UP000218231"/>
    </source>
</evidence>
<protein>
    <submittedName>
        <fullName evidence="1">Uncharacterized protein</fullName>
    </submittedName>
</protein>
<comment type="caution">
    <text evidence="1">The sequence shown here is derived from an EMBL/GenBank/DDBJ whole genome shotgun (WGS) entry which is preliminary data.</text>
</comment>
<gene>
    <name evidence="1" type="ORF">WR25_25103</name>
</gene>
<organism evidence="1 2">
    <name type="scientific">Diploscapter pachys</name>
    <dbReference type="NCBI Taxonomy" id="2018661"/>
    <lineage>
        <taxon>Eukaryota</taxon>
        <taxon>Metazoa</taxon>
        <taxon>Ecdysozoa</taxon>
        <taxon>Nematoda</taxon>
        <taxon>Chromadorea</taxon>
        <taxon>Rhabditida</taxon>
        <taxon>Rhabditina</taxon>
        <taxon>Rhabditomorpha</taxon>
        <taxon>Rhabditoidea</taxon>
        <taxon>Rhabditidae</taxon>
        <taxon>Diploscapter</taxon>
    </lineage>
</organism>
<reference evidence="1 2" key="1">
    <citation type="journal article" date="2017" name="Curr. Biol.">
        <title>Genome architecture and evolution of a unichromosomal asexual nematode.</title>
        <authorList>
            <person name="Fradin H."/>
            <person name="Zegar C."/>
            <person name="Gutwein M."/>
            <person name="Lucas J."/>
            <person name="Kovtun M."/>
            <person name="Corcoran D."/>
            <person name="Baugh L.R."/>
            <person name="Kiontke K."/>
            <person name="Gunsalus K."/>
            <person name="Fitch D.H."/>
            <person name="Piano F."/>
        </authorList>
    </citation>
    <scope>NUCLEOTIDE SEQUENCE [LARGE SCALE GENOMIC DNA]</scope>
    <source>
        <strain evidence="1">PF1309</strain>
    </source>
</reference>
<dbReference type="AlphaFoldDB" id="A0A2A2K5B7"/>
<accession>A0A2A2K5B7</accession>
<proteinExistence type="predicted"/>
<dbReference type="Proteomes" id="UP000218231">
    <property type="component" value="Unassembled WGS sequence"/>
</dbReference>
<dbReference type="EMBL" id="LIAE01009596">
    <property type="protein sequence ID" value="PAV69105.1"/>
    <property type="molecule type" value="Genomic_DNA"/>
</dbReference>